<comment type="caution">
    <text evidence="1">The sequence shown here is derived from an EMBL/GenBank/DDBJ whole genome shotgun (WGS) entry which is preliminary data.</text>
</comment>
<evidence type="ECO:0000313" key="1">
    <source>
        <dbReference type="EMBL" id="MCA9728764.1"/>
    </source>
</evidence>
<protein>
    <submittedName>
        <fullName evidence="1">Uncharacterized protein</fullName>
    </submittedName>
</protein>
<evidence type="ECO:0000313" key="2">
    <source>
        <dbReference type="Proteomes" id="UP000697710"/>
    </source>
</evidence>
<dbReference type="Proteomes" id="UP000697710">
    <property type="component" value="Unassembled WGS sequence"/>
</dbReference>
<dbReference type="EMBL" id="JAGQHR010000469">
    <property type="protein sequence ID" value="MCA9728764.1"/>
    <property type="molecule type" value="Genomic_DNA"/>
</dbReference>
<dbReference type="AlphaFoldDB" id="A0A956M032"/>
<reference evidence="1" key="1">
    <citation type="submission" date="2020-04" db="EMBL/GenBank/DDBJ databases">
        <authorList>
            <person name="Zhang T."/>
        </authorList>
    </citation>
    <scope>NUCLEOTIDE SEQUENCE</scope>
    <source>
        <strain evidence="1">HKST-UBA01</strain>
    </source>
</reference>
<organism evidence="1 2">
    <name type="scientific">Eiseniibacteriota bacterium</name>
    <dbReference type="NCBI Taxonomy" id="2212470"/>
    <lineage>
        <taxon>Bacteria</taxon>
        <taxon>Candidatus Eiseniibacteriota</taxon>
    </lineage>
</organism>
<reference evidence="1" key="2">
    <citation type="journal article" date="2021" name="Microbiome">
        <title>Successional dynamics and alternative stable states in a saline activated sludge microbial community over 9 years.</title>
        <authorList>
            <person name="Wang Y."/>
            <person name="Ye J."/>
            <person name="Ju F."/>
            <person name="Liu L."/>
            <person name="Boyd J.A."/>
            <person name="Deng Y."/>
            <person name="Parks D.H."/>
            <person name="Jiang X."/>
            <person name="Yin X."/>
            <person name="Woodcroft B.J."/>
            <person name="Tyson G.W."/>
            <person name="Hugenholtz P."/>
            <person name="Polz M.F."/>
            <person name="Zhang T."/>
        </authorList>
    </citation>
    <scope>NUCLEOTIDE SEQUENCE</scope>
    <source>
        <strain evidence="1">HKST-UBA01</strain>
    </source>
</reference>
<feature type="non-terminal residue" evidence="1">
    <location>
        <position position="1"/>
    </location>
</feature>
<gene>
    <name evidence="1" type="ORF">KC729_13825</name>
</gene>
<name>A0A956M032_UNCEI</name>
<sequence>DAGMDITGATMIVITLEPPGDMDETPSDIKLLAAPVVDGESDLALNIPNRDVLETMTTGAFFLATPSDNPDVPDNNDMGIWYITMPGPAAGLQDLPDIGPNWMYEGWVVDLSSGSPVPYTTGKFSSAEGADSDEAGCNGGGPPFPGEDYVPFQCGPVLDLDTGDFVTVITIEPSPDNLPMPFQLKPLAGAIPTDAQGQNNPMTNQAADTFPTGLGQLYTGPTPAIESTWGSVKALYR</sequence>
<accession>A0A956M032</accession>
<proteinExistence type="predicted"/>